<evidence type="ECO:0000313" key="5">
    <source>
        <dbReference type="Proteomes" id="UP001223743"/>
    </source>
</evidence>
<comment type="similarity">
    <text evidence="1">Belongs to the cycloisomerase 2 family.</text>
</comment>
<evidence type="ECO:0000256" key="3">
    <source>
        <dbReference type="SAM" id="MobiDB-lite"/>
    </source>
</evidence>
<dbReference type="InterPro" id="IPR050282">
    <property type="entry name" value="Cycloisomerase_2"/>
</dbReference>
<protein>
    <submittedName>
        <fullName evidence="4">6-phosphogluconolactonase</fullName>
        <ecNumber evidence="4">3.1.1.31</ecNumber>
    </submittedName>
</protein>
<evidence type="ECO:0000256" key="2">
    <source>
        <dbReference type="ARBA" id="ARBA00022526"/>
    </source>
</evidence>
<reference evidence="4 5" key="1">
    <citation type="submission" date="2023-07" db="EMBL/GenBank/DDBJ databases">
        <title>Genomic Encyclopedia of Type Strains, Phase IV (KMG-IV): sequencing the most valuable type-strain genomes for metagenomic binning, comparative biology and taxonomic classification.</title>
        <authorList>
            <person name="Goeker M."/>
        </authorList>
    </citation>
    <scope>NUCLEOTIDE SEQUENCE [LARGE SCALE GENOMIC DNA]</scope>
    <source>
        <strain evidence="4 5">B1-1</strain>
    </source>
</reference>
<dbReference type="InterPro" id="IPR011048">
    <property type="entry name" value="Haem_d1_sf"/>
</dbReference>
<sequence length="340" mass="35459">MAAVTLEHGRSLLVAARGTGPEHGLWQFVPEGAEWRGRQLATVGQLSSLCRHPALPIVYGAGSTRGVVHAWRIEGGAANSIGEVPSEGDPCHLAVDPEGRLLVAANYASSTLTLVALGDDGSFGDEVSVSLEGQGPDAERQEAAHPHQILFHDGLMLVVDLGADLVHRFAVDPAQPLAIAPIEPLTAPAGSGPRHGVFLPGGRIALSGELASSLVVGAEAPTPGWESVASTGLRGPAKSRTPRNYPGDVQRSVDGRFVYLANRGHDTVAAFDVTSKAPRLVAEIGSGGAWPQHLLVHGDRCLVANWDQNAVTVLSLTEEGFAGPAEPLFDCPGPGWLLLF</sequence>
<dbReference type="PANTHER" id="PTHR30344">
    <property type="entry name" value="6-PHOSPHOGLUCONOLACTONASE-RELATED"/>
    <property type="match status" value="1"/>
</dbReference>
<name>A0ABU0MAB3_9HYPH</name>
<proteinExistence type="inferred from homology"/>
<comment type="caution">
    <text evidence="4">The sequence shown here is derived from an EMBL/GenBank/DDBJ whole genome shotgun (WGS) entry which is preliminary data.</text>
</comment>
<organism evidence="4 5">
    <name type="scientific">Kaistia geumhonensis</name>
    <dbReference type="NCBI Taxonomy" id="410839"/>
    <lineage>
        <taxon>Bacteria</taxon>
        <taxon>Pseudomonadati</taxon>
        <taxon>Pseudomonadota</taxon>
        <taxon>Alphaproteobacteria</taxon>
        <taxon>Hyphomicrobiales</taxon>
        <taxon>Kaistiaceae</taxon>
        <taxon>Kaistia</taxon>
    </lineage>
</organism>
<dbReference type="Gene3D" id="2.130.10.10">
    <property type="entry name" value="YVTN repeat-like/Quinoprotein amine dehydrogenase"/>
    <property type="match status" value="1"/>
</dbReference>
<dbReference type="InterPro" id="IPR015943">
    <property type="entry name" value="WD40/YVTN_repeat-like_dom_sf"/>
</dbReference>
<dbReference type="PANTHER" id="PTHR30344:SF1">
    <property type="entry name" value="6-PHOSPHOGLUCONOLACTONASE"/>
    <property type="match status" value="1"/>
</dbReference>
<dbReference type="Pfam" id="PF10282">
    <property type="entry name" value="Lactonase"/>
    <property type="match status" value="1"/>
</dbReference>
<dbReference type="EC" id="3.1.1.31" evidence="4"/>
<evidence type="ECO:0000313" key="4">
    <source>
        <dbReference type="EMBL" id="MDQ0517916.1"/>
    </source>
</evidence>
<keyword evidence="2" id="KW-0313">Glucose metabolism</keyword>
<keyword evidence="5" id="KW-1185">Reference proteome</keyword>
<dbReference type="RefSeq" id="WP_266282571.1">
    <property type="nucleotide sequence ID" value="NZ_JAPKNF010000002.1"/>
</dbReference>
<dbReference type="InterPro" id="IPR019405">
    <property type="entry name" value="Lactonase_7-beta_prop"/>
</dbReference>
<gene>
    <name evidence="4" type="ORF">QO015_003529</name>
</gene>
<dbReference type="EMBL" id="JAUSWJ010000001">
    <property type="protein sequence ID" value="MDQ0517916.1"/>
    <property type="molecule type" value="Genomic_DNA"/>
</dbReference>
<dbReference type="GO" id="GO:0017057">
    <property type="term" value="F:6-phosphogluconolactonase activity"/>
    <property type="evidence" value="ECO:0007669"/>
    <property type="project" value="UniProtKB-EC"/>
</dbReference>
<keyword evidence="2" id="KW-0119">Carbohydrate metabolism</keyword>
<feature type="region of interest" description="Disordered" evidence="3">
    <location>
        <begin position="227"/>
        <end position="246"/>
    </location>
</feature>
<evidence type="ECO:0000256" key="1">
    <source>
        <dbReference type="ARBA" id="ARBA00005564"/>
    </source>
</evidence>
<dbReference type="Proteomes" id="UP001223743">
    <property type="component" value="Unassembled WGS sequence"/>
</dbReference>
<keyword evidence="4" id="KW-0378">Hydrolase</keyword>
<accession>A0ABU0MAB3</accession>
<dbReference type="SUPFAM" id="SSF51004">
    <property type="entry name" value="C-terminal (heme d1) domain of cytochrome cd1-nitrite reductase"/>
    <property type="match status" value="1"/>
</dbReference>